<dbReference type="Pfam" id="PF03175">
    <property type="entry name" value="DNA_pol_B_2"/>
    <property type="match status" value="1"/>
</dbReference>
<dbReference type="SUPFAM" id="SSF56672">
    <property type="entry name" value="DNA/RNA polymerases"/>
    <property type="match status" value="1"/>
</dbReference>
<evidence type="ECO:0000259" key="9">
    <source>
        <dbReference type="Pfam" id="PF03175"/>
    </source>
</evidence>
<dbReference type="Gene3D" id="3.90.1600.10">
    <property type="entry name" value="Palm domain of DNA polymerase"/>
    <property type="match status" value="1"/>
</dbReference>
<keyword evidence="7" id="KW-0238">DNA-binding</keyword>
<evidence type="ECO:0000256" key="3">
    <source>
        <dbReference type="ARBA" id="ARBA00022679"/>
    </source>
</evidence>
<dbReference type="PANTHER" id="PTHR33568:SF3">
    <property type="entry name" value="DNA-DIRECTED DNA POLYMERASE"/>
    <property type="match status" value="1"/>
</dbReference>
<keyword evidence="6" id="KW-0239">DNA-directed DNA polymerase</keyword>
<feature type="domain" description="DNA-directed DNA polymerase family B mitochondria/virus" evidence="9">
    <location>
        <begin position="2"/>
        <end position="136"/>
    </location>
</feature>
<dbReference type="AlphaFoldDB" id="A0A5B9R9Y0"/>
<keyword evidence="5" id="KW-0235">DNA replication</keyword>
<protein>
    <recommendedName>
        <fullName evidence="2">DNA-directed DNA polymerase</fullName>
        <ecNumber evidence="2">2.7.7.7</ecNumber>
    </recommendedName>
</protein>
<proteinExistence type="inferred from homology"/>
<evidence type="ECO:0000313" key="10">
    <source>
        <dbReference type="EMBL" id="QEG57192.1"/>
    </source>
</evidence>
<name>A0A5B9R9Y0_CONSH</name>
<dbReference type="InterPro" id="IPR004868">
    <property type="entry name" value="DNA-dir_DNA_pol_B_mt/vir"/>
</dbReference>
<organism evidence="10">
    <name type="scientific">Coniferiporia sulphurascens</name>
    <name type="common">Laminated root rot fungus</name>
    <name type="synonym">Phellinidium sulphurascens</name>
    <dbReference type="NCBI Taxonomy" id="175648"/>
    <lineage>
        <taxon>Eukaryota</taxon>
        <taxon>Fungi</taxon>
        <taxon>Dikarya</taxon>
        <taxon>Basidiomycota</taxon>
        <taxon>Agaricomycotina</taxon>
        <taxon>Agaricomycetes</taxon>
        <taxon>Hymenochaetales</taxon>
        <taxon>Hymenochaetaceae</taxon>
        <taxon>Coniferiporia</taxon>
    </lineage>
</organism>
<reference evidence="10" key="1">
    <citation type="submission" date="2019-03" db="EMBL/GenBank/DDBJ databases">
        <title>Evidence of extensive intraspecific noncoding reshuffling in a 169kb mitochondrial genome of basidiomycete fungus.</title>
        <authorList>
            <person name="Lee H.-H."/>
            <person name="Ke H.-M."/>
            <person name="Lin C.-Y.I."/>
            <person name="Lee T.J."/>
            <person name="Chung C.-L."/>
            <person name="Tsai I.J."/>
        </authorList>
    </citation>
    <scope>NUCLEOTIDE SEQUENCE</scope>
    <source>
        <strain evidence="10">FP133613</strain>
    </source>
</reference>
<dbReference type="GO" id="GO:0006260">
    <property type="term" value="P:DNA replication"/>
    <property type="evidence" value="ECO:0007669"/>
    <property type="project" value="UniProtKB-KW"/>
</dbReference>
<comment type="similarity">
    <text evidence="1">Belongs to the DNA polymerase type-B family.</text>
</comment>
<dbReference type="GO" id="GO:0003677">
    <property type="term" value="F:DNA binding"/>
    <property type="evidence" value="ECO:0007669"/>
    <property type="project" value="UniProtKB-KW"/>
</dbReference>
<geneLocation type="mitochondrion" evidence="10"/>
<comment type="catalytic activity">
    <reaction evidence="8">
        <text>DNA(n) + a 2'-deoxyribonucleoside 5'-triphosphate = DNA(n+1) + diphosphate</text>
        <dbReference type="Rhea" id="RHEA:22508"/>
        <dbReference type="Rhea" id="RHEA-COMP:17339"/>
        <dbReference type="Rhea" id="RHEA-COMP:17340"/>
        <dbReference type="ChEBI" id="CHEBI:33019"/>
        <dbReference type="ChEBI" id="CHEBI:61560"/>
        <dbReference type="ChEBI" id="CHEBI:173112"/>
        <dbReference type="EC" id="2.7.7.7"/>
    </reaction>
</comment>
<dbReference type="InterPro" id="IPR043502">
    <property type="entry name" value="DNA/RNA_pol_sf"/>
</dbReference>
<keyword evidence="3" id="KW-0808">Transferase</keyword>
<evidence type="ECO:0000256" key="2">
    <source>
        <dbReference type="ARBA" id="ARBA00012417"/>
    </source>
</evidence>
<keyword evidence="10" id="KW-0496">Mitochondrion</keyword>
<evidence type="ECO:0000256" key="8">
    <source>
        <dbReference type="ARBA" id="ARBA00049244"/>
    </source>
</evidence>
<dbReference type="InterPro" id="IPR023211">
    <property type="entry name" value="DNA_pol_palm_dom_sf"/>
</dbReference>
<sequence>MRYCSKDVVSLYQILEKFSVLIYLKYNLNITSSSTLPSLAYKIYRTHSLPHDVEYLKTTDKKGKEVIKRDVQSHINDITIKEFTELKQAYYGGHVDMYIPSNKEKIYHYDVNSLYPAAMKQFKFPTKLFARFIGNIKQMENYSTL</sequence>
<evidence type="ECO:0000256" key="4">
    <source>
        <dbReference type="ARBA" id="ARBA00022695"/>
    </source>
</evidence>
<dbReference type="GO" id="GO:0003887">
    <property type="term" value="F:DNA-directed DNA polymerase activity"/>
    <property type="evidence" value="ECO:0007669"/>
    <property type="project" value="UniProtKB-KW"/>
</dbReference>
<dbReference type="GO" id="GO:0000166">
    <property type="term" value="F:nucleotide binding"/>
    <property type="evidence" value="ECO:0007669"/>
    <property type="project" value="InterPro"/>
</dbReference>
<dbReference type="PANTHER" id="PTHR33568">
    <property type="entry name" value="DNA POLYMERASE"/>
    <property type="match status" value="1"/>
</dbReference>
<evidence type="ECO:0000256" key="7">
    <source>
        <dbReference type="ARBA" id="ARBA00023125"/>
    </source>
</evidence>
<keyword evidence="4" id="KW-0548">Nucleotidyltransferase</keyword>
<evidence type="ECO:0000256" key="1">
    <source>
        <dbReference type="ARBA" id="ARBA00005755"/>
    </source>
</evidence>
<evidence type="ECO:0000256" key="5">
    <source>
        <dbReference type="ARBA" id="ARBA00022705"/>
    </source>
</evidence>
<evidence type="ECO:0000256" key="6">
    <source>
        <dbReference type="ARBA" id="ARBA00022932"/>
    </source>
</evidence>
<dbReference type="EMBL" id="MK623260">
    <property type="protein sequence ID" value="QEG57192.1"/>
    <property type="molecule type" value="Genomic_DNA"/>
</dbReference>
<accession>A0A5B9R9Y0</accession>
<dbReference type="EC" id="2.7.7.7" evidence="2"/>
<gene>
    <name evidence="10" type="ORF">PSUO_000053</name>
</gene>